<sequence>KRRKGNGDNSGSIELHRGTHGHLMVMMASTVNNDMEKKIVPPFEKSL</sequence>
<name>A0A821LC99_9BILA</name>
<proteinExistence type="predicted"/>
<organism evidence="2 3">
    <name type="scientific">Rotaria socialis</name>
    <dbReference type="NCBI Taxonomy" id="392032"/>
    <lineage>
        <taxon>Eukaryota</taxon>
        <taxon>Metazoa</taxon>
        <taxon>Spiralia</taxon>
        <taxon>Gnathifera</taxon>
        <taxon>Rotifera</taxon>
        <taxon>Eurotatoria</taxon>
        <taxon>Bdelloidea</taxon>
        <taxon>Philodinida</taxon>
        <taxon>Philodinidae</taxon>
        <taxon>Rotaria</taxon>
    </lineage>
</organism>
<comment type="caution">
    <text evidence="2">The sequence shown here is derived from an EMBL/GenBank/DDBJ whole genome shotgun (WGS) entry which is preliminary data.</text>
</comment>
<dbReference type="AlphaFoldDB" id="A0A821LC99"/>
<protein>
    <submittedName>
        <fullName evidence="2">Uncharacterized protein</fullName>
    </submittedName>
</protein>
<gene>
    <name evidence="2" type="ORF">UJA718_LOCUS38782</name>
</gene>
<reference evidence="2" key="1">
    <citation type="submission" date="2021-02" db="EMBL/GenBank/DDBJ databases">
        <authorList>
            <person name="Nowell W R."/>
        </authorList>
    </citation>
    <scope>NUCLEOTIDE SEQUENCE</scope>
</reference>
<feature type="non-terminal residue" evidence="2">
    <location>
        <position position="1"/>
    </location>
</feature>
<evidence type="ECO:0000313" key="3">
    <source>
        <dbReference type="Proteomes" id="UP000663873"/>
    </source>
</evidence>
<accession>A0A821LC99</accession>
<dbReference type="EMBL" id="CAJOBP010040191">
    <property type="protein sequence ID" value="CAF4748476.1"/>
    <property type="molecule type" value="Genomic_DNA"/>
</dbReference>
<feature type="region of interest" description="Disordered" evidence="1">
    <location>
        <begin position="1"/>
        <end position="20"/>
    </location>
</feature>
<evidence type="ECO:0000256" key="1">
    <source>
        <dbReference type="SAM" id="MobiDB-lite"/>
    </source>
</evidence>
<dbReference type="Proteomes" id="UP000663873">
    <property type="component" value="Unassembled WGS sequence"/>
</dbReference>
<evidence type="ECO:0000313" key="2">
    <source>
        <dbReference type="EMBL" id="CAF4748476.1"/>
    </source>
</evidence>
<keyword evidence="3" id="KW-1185">Reference proteome</keyword>